<comment type="caution">
    <text evidence="1">The sequence shown here is derived from an EMBL/GenBank/DDBJ whole genome shotgun (WGS) entry which is preliminary data.</text>
</comment>
<protein>
    <submittedName>
        <fullName evidence="1">Uncharacterized protein</fullName>
    </submittedName>
</protein>
<organism evidence="1 2">
    <name type="scientific">Pichia kudriavzevii</name>
    <name type="common">Yeast</name>
    <name type="synonym">Issatchenkia orientalis</name>
    <dbReference type="NCBI Taxonomy" id="4909"/>
    <lineage>
        <taxon>Eukaryota</taxon>
        <taxon>Fungi</taxon>
        <taxon>Dikarya</taxon>
        <taxon>Ascomycota</taxon>
        <taxon>Saccharomycotina</taxon>
        <taxon>Pichiomycetes</taxon>
        <taxon>Pichiales</taxon>
        <taxon>Pichiaceae</taxon>
        <taxon>Pichia</taxon>
    </lineage>
</organism>
<dbReference type="InterPro" id="IPR036322">
    <property type="entry name" value="WD40_repeat_dom_sf"/>
</dbReference>
<gene>
    <name evidence="1" type="ORF">JL09_g1442</name>
</gene>
<evidence type="ECO:0000313" key="1">
    <source>
        <dbReference type="EMBL" id="KGK39406.1"/>
    </source>
</evidence>
<evidence type="ECO:0000313" key="2">
    <source>
        <dbReference type="Proteomes" id="UP000029867"/>
    </source>
</evidence>
<dbReference type="SUPFAM" id="SSF50978">
    <property type="entry name" value="WD40 repeat-like"/>
    <property type="match status" value="1"/>
</dbReference>
<dbReference type="HOGENOM" id="CLU_683458_0_0_1"/>
<dbReference type="EMBL" id="JQFK01000009">
    <property type="protein sequence ID" value="KGK39406.1"/>
    <property type="molecule type" value="Genomic_DNA"/>
</dbReference>
<name>A0A099P5Z8_PICKU</name>
<dbReference type="InterPro" id="IPR015943">
    <property type="entry name" value="WD40/YVTN_repeat-like_dom_sf"/>
</dbReference>
<sequence>MDISQLLEEKKQKLEQLRLQRIELEEVPNVEKQDTVEVSLQEIPQVKYDIPPPIIPKIEPVLPLQDADIEELESKLRKELEIKVRAELEDKYRKYYESAVQDLTKTQRPHSLQSEEGKEKCEFKPTKTKVKYIDVHENSCLSVHDDCIQIYKLPSLTIIGKIPLHSKANVAVFDRTNNERIIVGYENGFVHVYTPAFCVSSRYQLDSIIAIHQSLNSVIIVSSAGEYTVLAPNIIDVLIPATNIFTALQFSHNEVLKTLHPLKVITVCSFVGANNVILGLVTGDILSVDIGTHTITKIHKSSLPPLSISYTSGKTLVLSLDHSLTIIHGDTVEHDVGFSFLAKWITPSAFLTCTFQNELSIWSDNKKSKIHIIEGSTVSAIEILDSKTLVVGDLEGNCKLFEM</sequence>
<accession>A0A099P5Z8</accession>
<dbReference type="Gene3D" id="2.130.10.10">
    <property type="entry name" value="YVTN repeat-like/Quinoprotein amine dehydrogenase"/>
    <property type="match status" value="1"/>
</dbReference>
<reference evidence="2" key="1">
    <citation type="journal article" date="2014" name="Microb. Cell Fact.">
        <title>Exploiting Issatchenkia orientalis SD108 for succinic acid production.</title>
        <authorList>
            <person name="Xiao H."/>
            <person name="Shao Z."/>
            <person name="Jiang Y."/>
            <person name="Dole S."/>
            <person name="Zhao H."/>
        </authorList>
    </citation>
    <scope>NUCLEOTIDE SEQUENCE [LARGE SCALE GENOMIC DNA]</scope>
    <source>
        <strain evidence="2">SD108</strain>
    </source>
</reference>
<proteinExistence type="predicted"/>
<dbReference type="Proteomes" id="UP000029867">
    <property type="component" value="Unassembled WGS sequence"/>
</dbReference>
<dbReference type="AlphaFoldDB" id="A0A099P5Z8"/>
<dbReference type="VEuPathDB" id="FungiDB:C5L36_0B09300"/>